<organism evidence="2 3">
    <name type="scientific">Nesterenkonia alkaliphila</name>
    <dbReference type="NCBI Taxonomy" id="1463631"/>
    <lineage>
        <taxon>Bacteria</taxon>
        <taxon>Bacillati</taxon>
        <taxon>Actinomycetota</taxon>
        <taxon>Actinomycetes</taxon>
        <taxon>Micrococcales</taxon>
        <taxon>Micrococcaceae</taxon>
        <taxon>Nesterenkonia</taxon>
    </lineage>
</organism>
<name>A0A7K1UJF9_9MICC</name>
<dbReference type="EMBL" id="WRPM01000069">
    <property type="protein sequence ID" value="MVT26609.1"/>
    <property type="molecule type" value="Genomic_DNA"/>
</dbReference>
<dbReference type="RefSeq" id="WP_157323695.1">
    <property type="nucleotide sequence ID" value="NZ_BMFX01000017.1"/>
</dbReference>
<feature type="region of interest" description="Disordered" evidence="1">
    <location>
        <begin position="12"/>
        <end position="76"/>
    </location>
</feature>
<gene>
    <name evidence="2" type="ORF">GNZ21_09605</name>
</gene>
<reference evidence="2 3" key="1">
    <citation type="submission" date="2019-12" db="EMBL/GenBank/DDBJ databases">
        <title>Nesterenkonia muleiensis sp. nov., a novel actinobacterium isolated from sap of Populus euphratica.</title>
        <authorList>
            <person name="Wang R."/>
        </authorList>
    </citation>
    <scope>NUCLEOTIDE SEQUENCE [LARGE SCALE GENOMIC DNA]</scope>
    <source>
        <strain evidence="2 3">F10</strain>
    </source>
</reference>
<accession>A0A7K1UJF9</accession>
<dbReference type="AlphaFoldDB" id="A0A7K1UJF9"/>
<feature type="compositionally biased region" description="Acidic residues" evidence="1">
    <location>
        <begin position="36"/>
        <end position="60"/>
    </location>
</feature>
<evidence type="ECO:0000313" key="2">
    <source>
        <dbReference type="EMBL" id="MVT26609.1"/>
    </source>
</evidence>
<protein>
    <submittedName>
        <fullName evidence="2">Uncharacterized protein</fullName>
    </submittedName>
</protein>
<feature type="compositionally biased region" description="Low complexity" evidence="1">
    <location>
        <begin position="12"/>
        <end position="32"/>
    </location>
</feature>
<dbReference type="OrthoDB" id="5148616at2"/>
<evidence type="ECO:0000256" key="1">
    <source>
        <dbReference type="SAM" id="MobiDB-lite"/>
    </source>
</evidence>
<sequence>MLALSLLAAACAGDEGTGPEAAEPALVEEAGANNGDTDDQESEDAPEPEPAAPEEEDEEASNAADAPQPATDPLDTLFADSVHNGIASASPSSAYIEVDGQRFEFGDVSCSIVDEPDQQHFAVTAVEEATGHLMYFSRSIGENIGFNWEDEHVQLSLLTTPGDEGELDQYSNSMAQHDRERGAAPEWFHGSGTSPLIRVVGSEATASGVLTGIPFAEAPTEGPFIAAVAC</sequence>
<keyword evidence="3" id="KW-1185">Reference proteome</keyword>
<dbReference type="Proteomes" id="UP000460157">
    <property type="component" value="Unassembled WGS sequence"/>
</dbReference>
<proteinExistence type="predicted"/>
<comment type="caution">
    <text evidence="2">The sequence shown here is derived from an EMBL/GenBank/DDBJ whole genome shotgun (WGS) entry which is preliminary data.</text>
</comment>
<evidence type="ECO:0000313" key="3">
    <source>
        <dbReference type="Proteomes" id="UP000460157"/>
    </source>
</evidence>